<dbReference type="SMART" id="SM00360">
    <property type="entry name" value="RRM"/>
    <property type="match status" value="1"/>
</dbReference>
<feature type="domain" description="RRM" evidence="15">
    <location>
        <begin position="138"/>
        <end position="213"/>
    </location>
</feature>
<dbReference type="Pfam" id="PF08777">
    <property type="entry name" value="RRM_3"/>
    <property type="match status" value="1"/>
</dbReference>
<dbReference type="SUPFAM" id="SSF54928">
    <property type="entry name" value="RNA-binding domain, RBD"/>
    <property type="match status" value="1"/>
</dbReference>
<dbReference type="InterPro" id="IPR002344">
    <property type="entry name" value="Lupus_La"/>
</dbReference>
<evidence type="ECO:0000259" key="17">
    <source>
        <dbReference type="PROSITE" id="PS51939"/>
    </source>
</evidence>
<dbReference type="InterPro" id="IPR034887">
    <property type="entry name" value="LARP7_RRM1"/>
</dbReference>
<dbReference type="InterPro" id="IPR000504">
    <property type="entry name" value="RRM_dom"/>
</dbReference>
<dbReference type="SMART" id="SM00715">
    <property type="entry name" value="LA"/>
    <property type="match status" value="1"/>
</dbReference>
<keyword evidence="7 13" id="KW-0694">RNA-binding</keyword>
<dbReference type="Proteomes" id="UP000279307">
    <property type="component" value="Chromosome 7"/>
</dbReference>
<feature type="domain" description="HTH La-type RNA-binding" evidence="16">
    <location>
        <begin position="44"/>
        <end position="133"/>
    </location>
</feature>
<feature type="compositionally biased region" description="Acidic residues" evidence="14">
    <location>
        <begin position="1"/>
        <end position="12"/>
    </location>
</feature>
<feature type="compositionally biased region" description="Acidic residues" evidence="14">
    <location>
        <begin position="390"/>
        <end position="401"/>
    </location>
</feature>
<evidence type="ECO:0000256" key="5">
    <source>
        <dbReference type="ARBA" id="ARBA00022782"/>
    </source>
</evidence>
<dbReference type="CDD" id="cd12542">
    <property type="entry name" value="RRM2_LARP7"/>
    <property type="match status" value="1"/>
</dbReference>
<dbReference type="InterPro" id="IPR034910">
    <property type="entry name" value="LARP7_RRM2"/>
</dbReference>
<dbReference type="GO" id="GO:0003723">
    <property type="term" value="F:RNA binding"/>
    <property type="evidence" value="ECO:0007669"/>
    <property type="project" value="UniProtKB-UniRule"/>
</dbReference>
<keyword evidence="10" id="KW-0508">mRNA splicing</keyword>
<accession>A0A3L8DJG2</accession>
<dbReference type="GO" id="GO:0006397">
    <property type="term" value="P:mRNA processing"/>
    <property type="evidence" value="ECO:0007669"/>
    <property type="project" value="UniProtKB-KW"/>
</dbReference>
<evidence type="ECO:0000313" key="19">
    <source>
        <dbReference type="Proteomes" id="UP000279307"/>
    </source>
</evidence>
<dbReference type="SUPFAM" id="SSF46785">
    <property type="entry name" value="Winged helix' DNA-binding domain"/>
    <property type="match status" value="1"/>
</dbReference>
<evidence type="ECO:0000256" key="13">
    <source>
        <dbReference type="PROSITE-ProRule" id="PRU00332"/>
    </source>
</evidence>
<evidence type="ECO:0000256" key="8">
    <source>
        <dbReference type="ARBA" id="ARBA00023015"/>
    </source>
</evidence>
<dbReference type="InterPro" id="IPR012677">
    <property type="entry name" value="Nucleotide-bd_a/b_plait_sf"/>
</dbReference>
<keyword evidence="11" id="KW-0539">Nucleus</keyword>
<evidence type="ECO:0000256" key="1">
    <source>
        <dbReference type="ARBA" id="ARBA00004642"/>
    </source>
</evidence>
<comment type="caution">
    <text evidence="18">The sequence shown here is derived from an EMBL/GenBank/DDBJ whole genome shotgun (WGS) entry which is preliminary data.</text>
</comment>
<dbReference type="AlphaFoldDB" id="A0A3L8DJG2"/>
<evidence type="ECO:0000256" key="11">
    <source>
        <dbReference type="ARBA" id="ARBA00023242"/>
    </source>
</evidence>
<evidence type="ECO:0000256" key="7">
    <source>
        <dbReference type="ARBA" id="ARBA00022884"/>
    </source>
</evidence>
<dbReference type="EMBL" id="QOIP01000007">
    <property type="protein sequence ID" value="RLU20560.1"/>
    <property type="molecule type" value="Genomic_DNA"/>
</dbReference>
<evidence type="ECO:0000256" key="3">
    <source>
        <dbReference type="ARBA" id="ARBA00015867"/>
    </source>
</evidence>
<dbReference type="PRINTS" id="PR00302">
    <property type="entry name" value="LUPUSLA"/>
</dbReference>
<evidence type="ECO:0000256" key="4">
    <source>
        <dbReference type="ARBA" id="ARBA00022664"/>
    </source>
</evidence>
<evidence type="ECO:0000313" key="18">
    <source>
        <dbReference type="EMBL" id="RLU20560.1"/>
    </source>
</evidence>
<protein>
    <recommendedName>
        <fullName evidence="3">La-related protein 7</fullName>
    </recommendedName>
    <alternativeName>
        <fullName evidence="12">La ribonucleoprotein domain family member 7</fullName>
    </alternativeName>
</protein>
<proteinExistence type="inferred from homology"/>
<keyword evidence="6" id="KW-0744">Spermatogenesis</keyword>
<evidence type="ECO:0000256" key="6">
    <source>
        <dbReference type="ARBA" id="ARBA00022871"/>
    </source>
</evidence>
<evidence type="ECO:0000256" key="9">
    <source>
        <dbReference type="ARBA" id="ARBA00023163"/>
    </source>
</evidence>
<evidence type="ECO:0000256" key="2">
    <source>
        <dbReference type="ARBA" id="ARBA00008680"/>
    </source>
</evidence>
<reference evidence="18 19" key="1">
    <citation type="journal article" date="2018" name="Genome Res.">
        <title>The genomic architecture and molecular evolution of ant odorant receptors.</title>
        <authorList>
            <person name="McKenzie S.K."/>
            <person name="Kronauer D.J.C."/>
        </authorList>
    </citation>
    <scope>NUCLEOTIDE SEQUENCE [LARGE SCALE GENOMIC DNA]</scope>
    <source>
        <strain evidence="18">Clonal line C1</strain>
    </source>
</reference>
<name>A0A3L8DJG2_OOCBI</name>
<keyword evidence="4" id="KW-0507">mRNA processing</keyword>
<sequence length="618" mass="71129">MVMEEQESDMELASERIPVPQVQEPTIDTVKRNNKSSVSRGKPRLRKKALHASIVKQMEFYFGDANLSKDRFLSELLQKNSYVDLKVFTTFNKMRELTMDVNRIAKALQRSTMLKVSEDGTKVCRLTPFTKKENMDECTVYVQNLPPDADHDWLTSIFSKYGPVVYVSIPRYKSNKKIKGFAFIEFDTPNGVKECLKTFQKKGRVLPSHTSPNDLLSITTFDDPKKDRTIVTAINAKAKAVKSKESASNDTENSDNTDANEIDMEKDRPVLRKRKLSSGESLKDNDSKVKRTKIAEDQNADQQDDEKSNVENEEASNKMNNHNKIAGKKRKKVTINDIVEDVDRKIVKKDHSESATKSSNEKEEEMKNLNNSNDMGAVSGTEECPMINSDAEEREIGDEGENEGKKKKRRRNRNKIQQDVICNIGLQVMAKPDWKRLRNRYLELQRSKMRLLKQHLKKAEVGRGEIIIKNRPNYDKFKREKDNEKTNEVEKSIYGCVNYAPGIIVKIEMDEPCTNPRSFKIELKDNNSVKYIDVTDGSCEAYVRCDTAEAAQSFAQKSYEGRRSTILKGDEEKLYWDKIARDREEKLNTKQRVKQRGRVKLLKKAEKELGKCIKFDQD</sequence>
<dbReference type="InterPro" id="IPR035979">
    <property type="entry name" value="RBD_domain_sf"/>
</dbReference>
<dbReference type="CDD" id="cd12290">
    <property type="entry name" value="RRM1_LARP7"/>
    <property type="match status" value="1"/>
</dbReference>
<dbReference type="GO" id="GO:0007283">
    <property type="term" value="P:spermatogenesis"/>
    <property type="evidence" value="ECO:0007669"/>
    <property type="project" value="UniProtKB-KW"/>
</dbReference>
<feature type="region of interest" description="Disordered" evidence="14">
    <location>
        <begin position="349"/>
        <end position="413"/>
    </location>
</feature>
<dbReference type="OrthoDB" id="439993at2759"/>
<dbReference type="InterPro" id="IPR006630">
    <property type="entry name" value="La_HTH"/>
</dbReference>
<evidence type="ECO:0000259" key="15">
    <source>
        <dbReference type="PROSITE" id="PS50102"/>
    </source>
</evidence>
<keyword evidence="9" id="KW-0804">Transcription</keyword>
<comment type="subcellular location">
    <subcellularLocation>
        <location evidence="1">Nucleus</location>
        <location evidence="1">Nucleoplasm</location>
    </subcellularLocation>
</comment>
<dbReference type="Pfam" id="PF05383">
    <property type="entry name" value="La"/>
    <property type="match status" value="1"/>
</dbReference>
<dbReference type="CDD" id="cd07323">
    <property type="entry name" value="LAM"/>
    <property type="match status" value="1"/>
</dbReference>
<keyword evidence="5" id="KW-0221">Differentiation</keyword>
<dbReference type="Gene3D" id="3.30.70.330">
    <property type="match status" value="2"/>
</dbReference>
<feature type="domain" description="XRRM" evidence="17">
    <location>
        <begin position="498"/>
        <end position="607"/>
    </location>
</feature>
<evidence type="ECO:0000256" key="14">
    <source>
        <dbReference type="SAM" id="MobiDB-lite"/>
    </source>
</evidence>
<dbReference type="Pfam" id="PF00076">
    <property type="entry name" value="RRM_1"/>
    <property type="match status" value="1"/>
</dbReference>
<dbReference type="InterPro" id="IPR036388">
    <property type="entry name" value="WH-like_DNA-bd_sf"/>
</dbReference>
<feature type="compositionally biased region" description="Basic and acidic residues" evidence="14">
    <location>
        <begin position="349"/>
        <end position="367"/>
    </location>
</feature>
<comment type="similarity">
    <text evidence="2">Belongs to the LARP7 family.</text>
</comment>
<dbReference type="Gene3D" id="1.10.10.10">
    <property type="entry name" value="Winged helix-like DNA-binding domain superfamily/Winged helix DNA-binding domain"/>
    <property type="match status" value="1"/>
</dbReference>
<feature type="compositionally biased region" description="Acidic residues" evidence="14">
    <location>
        <begin position="252"/>
        <end position="262"/>
    </location>
</feature>
<dbReference type="InterPro" id="IPR014886">
    <property type="entry name" value="La_xRRM"/>
</dbReference>
<keyword evidence="8" id="KW-0805">Transcription regulation</keyword>
<feature type="region of interest" description="Disordered" evidence="14">
    <location>
        <begin position="238"/>
        <end position="330"/>
    </location>
</feature>
<dbReference type="InterPro" id="IPR045180">
    <property type="entry name" value="La_dom_prot"/>
</dbReference>
<organism evidence="18 19">
    <name type="scientific">Ooceraea biroi</name>
    <name type="common">Clonal raider ant</name>
    <name type="synonym">Cerapachys biroi</name>
    <dbReference type="NCBI Taxonomy" id="2015173"/>
    <lineage>
        <taxon>Eukaryota</taxon>
        <taxon>Metazoa</taxon>
        <taxon>Ecdysozoa</taxon>
        <taxon>Arthropoda</taxon>
        <taxon>Hexapoda</taxon>
        <taxon>Insecta</taxon>
        <taxon>Pterygota</taxon>
        <taxon>Neoptera</taxon>
        <taxon>Endopterygota</taxon>
        <taxon>Hymenoptera</taxon>
        <taxon>Apocrita</taxon>
        <taxon>Aculeata</taxon>
        <taxon>Formicoidea</taxon>
        <taxon>Formicidae</taxon>
        <taxon>Dorylinae</taxon>
        <taxon>Ooceraea</taxon>
    </lineage>
</organism>
<evidence type="ECO:0000259" key="16">
    <source>
        <dbReference type="PROSITE" id="PS50961"/>
    </source>
</evidence>
<feature type="region of interest" description="Disordered" evidence="14">
    <location>
        <begin position="1"/>
        <end position="23"/>
    </location>
</feature>
<dbReference type="PANTHER" id="PTHR22792">
    <property type="entry name" value="LUPUS LA PROTEIN-RELATED"/>
    <property type="match status" value="1"/>
</dbReference>
<dbReference type="GO" id="GO:0030154">
    <property type="term" value="P:cell differentiation"/>
    <property type="evidence" value="ECO:0007669"/>
    <property type="project" value="UniProtKB-KW"/>
</dbReference>
<dbReference type="InterPro" id="IPR036390">
    <property type="entry name" value="WH_DNA-bd_sf"/>
</dbReference>
<dbReference type="PROSITE" id="PS50102">
    <property type="entry name" value="RRM"/>
    <property type="match status" value="1"/>
</dbReference>
<evidence type="ECO:0000256" key="10">
    <source>
        <dbReference type="ARBA" id="ARBA00023187"/>
    </source>
</evidence>
<evidence type="ECO:0000256" key="12">
    <source>
        <dbReference type="ARBA" id="ARBA00029640"/>
    </source>
</evidence>
<dbReference type="GO" id="GO:1990904">
    <property type="term" value="C:ribonucleoprotein complex"/>
    <property type="evidence" value="ECO:0007669"/>
    <property type="project" value="UniProtKB-UniRule"/>
</dbReference>
<gene>
    <name evidence="18" type="ORF">DMN91_007171</name>
</gene>
<dbReference type="GO" id="GO:0005654">
    <property type="term" value="C:nucleoplasm"/>
    <property type="evidence" value="ECO:0007669"/>
    <property type="project" value="UniProtKB-SubCell"/>
</dbReference>
<dbReference type="PROSITE" id="PS50961">
    <property type="entry name" value="HTH_LA"/>
    <property type="match status" value="1"/>
</dbReference>
<dbReference type="GO" id="GO:0008380">
    <property type="term" value="P:RNA splicing"/>
    <property type="evidence" value="ECO:0007669"/>
    <property type="project" value="UniProtKB-KW"/>
</dbReference>
<dbReference type="PROSITE" id="PS51939">
    <property type="entry name" value="XRRM"/>
    <property type="match status" value="1"/>
</dbReference>
<dbReference type="PANTHER" id="PTHR22792:SF62">
    <property type="entry name" value="LA-RELATED PROTEIN 7"/>
    <property type="match status" value="1"/>
</dbReference>
<feature type="compositionally biased region" description="Basic and acidic residues" evidence="14">
    <location>
        <begin position="281"/>
        <end position="296"/>
    </location>
</feature>